<sequence length="134" mass="15122">MSSTSVLPSLPIQAQTDSDVVMQESNIIQQHASFVCRQKSAITSMRYSPRIRPSSRSRRSATPYTPEVEICCSPLDEDFQGHVVRGRAHYGKLASLYDTSRQVRGEVTDVHERIARHRSQEPAEDLSQSYDLDV</sequence>
<dbReference type="EMBL" id="JBFCZG010000008">
    <property type="protein sequence ID" value="KAL3419129.1"/>
    <property type="molecule type" value="Genomic_DNA"/>
</dbReference>
<dbReference type="Proteomes" id="UP001629113">
    <property type="component" value="Unassembled WGS sequence"/>
</dbReference>
<accession>A0ABR4P756</accession>
<gene>
    <name evidence="1" type="ORF">PVAG01_09351</name>
</gene>
<evidence type="ECO:0000313" key="2">
    <source>
        <dbReference type="Proteomes" id="UP001629113"/>
    </source>
</evidence>
<name>A0ABR4P756_9HELO</name>
<protein>
    <submittedName>
        <fullName evidence="1">Uncharacterized protein</fullName>
    </submittedName>
</protein>
<organism evidence="1 2">
    <name type="scientific">Phlyctema vagabunda</name>
    <dbReference type="NCBI Taxonomy" id="108571"/>
    <lineage>
        <taxon>Eukaryota</taxon>
        <taxon>Fungi</taxon>
        <taxon>Dikarya</taxon>
        <taxon>Ascomycota</taxon>
        <taxon>Pezizomycotina</taxon>
        <taxon>Leotiomycetes</taxon>
        <taxon>Helotiales</taxon>
        <taxon>Dermateaceae</taxon>
        <taxon>Phlyctema</taxon>
    </lineage>
</organism>
<evidence type="ECO:0000313" key="1">
    <source>
        <dbReference type="EMBL" id="KAL3419129.1"/>
    </source>
</evidence>
<reference evidence="1 2" key="1">
    <citation type="submission" date="2024-06" db="EMBL/GenBank/DDBJ databases">
        <title>Complete genome of Phlyctema vagabunda strain 19-DSS-EL-015.</title>
        <authorList>
            <person name="Fiorenzani C."/>
        </authorList>
    </citation>
    <scope>NUCLEOTIDE SEQUENCE [LARGE SCALE GENOMIC DNA]</scope>
    <source>
        <strain evidence="1 2">19-DSS-EL-015</strain>
    </source>
</reference>
<proteinExistence type="predicted"/>
<keyword evidence="2" id="KW-1185">Reference proteome</keyword>
<comment type="caution">
    <text evidence="1">The sequence shown here is derived from an EMBL/GenBank/DDBJ whole genome shotgun (WGS) entry which is preliminary data.</text>
</comment>